<dbReference type="PANTHER" id="PTHR30461">
    <property type="entry name" value="DNA-INVERTASE FROM LAMBDOID PROPHAGE"/>
    <property type="match status" value="1"/>
</dbReference>
<dbReference type="CDD" id="cd03768">
    <property type="entry name" value="SR_ResInv"/>
    <property type="match status" value="1"/>
</dbReference>
<evidence type="ECO:0000256" key="5">
    <source>
        <dbReference type="PIRSR" id="PIRSR606118-50"/>
    </source>
</evidence>
<evidence type="ECO:0000259" key="7">
    <source>
        <dbReference type="PROSITE" id="PS51736"/>
    </source>
</evidence>
<dbReference type="EMBL" id="CP138348">
    <property type="protein sequence ID" value="WPF87553.1"/>
    <property type="molecule type" value="Genomic_DNA"/>
</dbReference>
<dbReference type="Pfam" id="PF02796">
    <property type="entry name" value="HTH_7"/>
    <property type="match status" value="1"/>
</dbReference>
<dbReference type="SUPFAM" id="SSF46689">
    <property type="entry name" value="Homeodomain-like"/>
    <property type="match status" value="1"/>
</dbReference>
<dbReference type="InterPro" id="IPR006119">
    <property type="entry name" value="Resolv_N"/>
</dbReference>
<gene>
    <name evidence="8" type="ORF">SAY89_12130</name>
</gene>
<dbReference type="GO" id="GO:0015074">
    <property type="term" value="P:DNA integration"/>
    <property type="evidence" value="ECO:0007669"/>
    <property type="project" value="UniProtKB-KW"/>
</dbReference>
<evidence type="ECO:0000256" key="3">
    <source>
        <dbReference type="ARBA" id="ARBA00023125"/>
    </source>
</evidence>
<dbReference type="PROSITE" id="PS00398">
    <property type="entry name" value="RECOMBINASES_2"/>
    <property type="match status" value="1"/>
</dbReference>
<keyword evidence="2" id="KW-0229">DNA integration</keyword>
<dbReference type="RefSeq" id="WP_320001090.1">
    <property type="nucleotide sequence ID" value="NZ_CP138348.1"/>
</dbReference>
<evidence type="ECO:0000313" key="8">
    <source>
        <dbReference type="EMBL" id="WPF87553.1"/>
    </source>
</evidence>
<dbReference type="PROSITE" id="PS51736">
    <property type="entry name" value="RECOMBINASES_3"/>
    <property type="match status" value="1"/>
</dbReference>
<keyword evidence="3" id="KW-0238">DNA-binding</keyword>
<name>A0AAF0ZC26_9CHRO</name>
<dbReference type="GO" id="GO:0000150">
    <property type="term" value="F:DNA strand exchange activity"/>
    <property type="evidence" value="ECO:0007669"/>
    <property type="project" value="InterPro"/>
</dbReference>
<reference evidence="8" key="1">
    <citation type="submission" date="2023-11" db="EMBL/GenBank/DDBJ databases">
        <title>Genome sequence of Cyanobacterium aponinum BCRC AL20115.</title>
        <authorList>
            <person name="Chang H.-Y."/>
            <person name="Lin K.-M."/>
            <person name="Hsueh H.-T."/>
            <person name="Chu H.-A."/>
            <person name="Kuo C.-H."/>
        </authorList>
    </citation>
    <scope>NUCLEOTIDE SEQUENCE</scope>
    <source>
        <strain evidence="8">AL20115</strain>
    </source>
</reference>
<protein>
    <submittedName>
        <fullName evidence="8">Recombinase family protein</fullName>
    </submittedName>
</protein>
<dbReference type="Pfam" id="PF00239">
    <property type="entry name" value="Resolvase"/>
    <property type="match status" value="1"/>
</dbReference>
<dbReference type="InterPro" id="IPR006118">
    <property type="entry name" value="Recombinase_CS"/>
</dbReference>
<proteinExistence type="inferred from homology"/>
<comment type="similarity">
    <text evidence="1">Belongs to the site-specific recombinase resolvase family.</text>
</comment>
<sequence>MIYGYARVSTIEQTTAPQQLELQNYGCDKILLEHGVSGSVTDRDVLRWLLDNLREGDTVVVVRLDRLGRSLKHLLETIDHIHKVGANFISLAEGMDTTTPTGKLLFSIFGAIAEFERNLIIDRVNAGIKSAQARGVHCGHPYKLNAQQVDLLLELKLQGKSPKQIQQLLNISKATYYRYLERLST</sequence>
<dbReference type="SMART" id="SM00857">
    <property type="entry name" value="Resolvase"/>
    <property type="match status" value="1"/>
</dbReference>
<dbReference type="InterPro" id="IPR036162">
    <property type="entry name" value="Resolvase-like_N_sf"/>
</dbReference>
<dbReference type="FunFam" id="3.40.50.1390:FF:000001">
    <property type="entry name" value="DNA recombinase"/>
    <property type="match status" value="1"/>
</dbReference>
<dbReference type="PROSITE" id="PS00397">
    <property type="entry name" value="RECOMBINASES_1"/>
    <property type="match status" value="1"/>
</dbReference>
<evidence type="ECO:0000256" key="2">
    <source>
        <dbReference type="ARBA" id="ARBA00022908"/>
    </source>
</evidence>
<evidence type="ECO:0000256" key="1">
    <source>
        <dbReference type="ARBA" id="ARBA00009913"/>
    </source>
</evidence>
<dbReference type="InterPro" id="IPR050639">
    <property type="entry name" value="SSR_resolvase"/>
</dbReference>
<feature type="domain" description="Resolvase/invertase-type recombinase catalytic" evidence="7">
    <location>
        <begin position="1"/>
        <end position="135"/>
    </location>
</feature>
<evidence type="ECO:0000256" key="6">
    <source>
        <dbReference type="PROSITE-ProRule" id="PRU10137"/>
    </source>
</evidence>
<dbReference type="SUPFAM" id="SSF53041">
    <property type="entry name" value="Resolvase-like"/>
    <property type="match status" value="1"/>
</dbReference>
<feature type="active site" description="O-(5'-phospho-DNA)-serine intermediate" evidence="5 6">
    <location>
        <position position="9"/>
    </location>
</feature>
<dbReference type="InterPro" id="IPR006120">
    <property type="entry name" value="Resolvase_HTH_dom"/>
</dbReference>
<dbReference type="GO" id="GO:0003677">
    <property type="term" value="F:DNA binding"/>
    <property type="evidence" value="ECO:0007669"/>
    <property type="project" value="UniProtKB-KW"/>
</dbReference>
<keyword evidence="4" id="KW-0233">DNA recombination</keyword>
<dbReference type="PANTHER" id="PTHR30461:SF2">
    <property type="entry name" value="SERINE RECOMBINASE PINE-RELATED"/>
    <property type="match status" value="1"/>
</dbReference>
<dbReference type="InterPro" id="IPR009057">
    <property type="entry name" value="Homeodomain-like_sf"/>
</dbReference>
<accession>A0AAF0ZC26</accession>
<dbReference type="AlphaFoldDB" id="A0AAF0ZC26"/>
<organism evidence="8">
    <name type="scientific">Cyanobacterium aponinum AL20115</name>
    <dbReference type="NCBI Taxonomy" id="3090662"/>
    <lineage>
        <taxon>Bacteria</taxon>
        <taxon>Bacillati</taxon>
        <taxon>Cyanobacteriota</taxon>
        <taxon>Cyanophyceae</taxon>
        <taxon>Oscillatoriophycideae</taxon>
        <taxon>Chroococcales</taxon>
        <taxon>Geminocystaceae</taxon>
        <taxon>Cyanobacterium</taxon>
    </lineage>
</organism>
<evidence type="ECO:0000256" key="4">
    <source>
        <dbReference type="ARBA" id="ARBA00023172"/>
    </source>
</evidence>
<dbReference type="Gene3D" id="3.40.50.1390">
    <property type="entry name" value="Resolvase, N-terminal catalytic domain"/>
    <property type="match status" value="1"/>
</dbReference>